<gene>
    <name evidence="1" type="ORF">GALL_534300</name>
</gene>
<organism evidence="1">
    <name type="scientific">mine drainage metagenome</name>
    <dbReference type="NCBI Taxonomy" id="410659"/>
    <lineage>
        <taxon>unclassified sequences</taxon>
        <taxon>metagenomes</taxon>
        <taxon>ecological metagenomes</taxon>
    </lineage>
</organism>
<sequence>MQAVGQHLVRLFVLQYFCLLKLLRYGLLIIHIQHRYGAAFCTCEVIGQQDSKRTFPCASFLVADYNDHKN</sequence>
<dbReference type="EMBL" id="MLJW01007657">
    <property type="protein sequence ID" value="OIQ65016.1"/>
    <property type="molecule type" value="Genomic_DNA"/>
</dbReference>
<proteinExistence type="predicted"/>
<name>A0A1J5P2Y0_9ZZZZ</name>
<evidence type="ECO:0000313" key="1">
    <source>
        <dbReference type="EMBL" id="OIQ65016.1"/>
    </source>
</evidence>
<accession>A0A1J5P2Y0</accession>
<dbReference type="AlphaFoldDB" id="A0A1J5P2Y0"/>
<protein>
    <submittedName>
        <fullName evidence="1">Uncharacterized protein</fullName>
    </submittedName>
</protein>
<comment type="caution">
    <text evidence="1">The sequence shown here is derived from an EMBL/GenBank/DDBJ whole genome shotgun (WGS) entry which is preliminary data.</text>
</comment>
<reference evidence="1" key="1">
    <citation type="submission" date="2016-10" db="EMBL/GenBank/DDBJ databases">
        <title>Sequence of Gallionella enrichment culture.</title>
        <authorList>
            <person name="Poehlein A."/>
            <person name="Muehling M."/>
            <person name="Daniel R."/>
        </authorList>
    </citation>
    <scope>NUCLEOTIDE SEQUENCE</scope>
</reference>